<keyword evidence="2" id="KW-1185">Reference proteome</keyword>
<dbReference type="Proteomes" id="UP001055940">
    <property type="component" value="Chromosome"/>
</dbReference>
<gene>
    <name evidence="1" type="ORF">NE857_21575</name>
</gene>
<protein>
    <submittedName>
        <fullName evidence="1">Uncharacterized protein</fullName>
    </submittedName>
</protein>
<dbReference type="EMBL" id="CP099837">
    <property type="protein sequence ID" value="USY17908.1"/>
    <property type="molecule type" value="Genomic_DNA"/>
</dbReference>
<accession>A0ABY5D476</accession>
<sequence length="78" mass="8451">MGITYEATPREASELDALRKDREDGATTRYGILRPGTTPHILEGAVGLGTRCGATVDLYLPARDATKVCKKCTKSEPR</sequence>
<evidence type="ECO:0000313" key="2">
    <source>
        <dbReference type="Proteomes" id="UP001055940"/>
    </source>
</evidence>
<organism evidence="1 2">
    <name type="scientific">Nocardiopsis exhalans</name>
    <dbReference type="NCBI Taxonomy" id="163604"/>
    <lineage>
        <taxon>Bacteria</taxon>
        <taxon>Bacillati</taxon>
        <taxon>Actinomycetota</taxon>
        <taxon>Actinomycetes</taxon>
        <taxon>Streptosporangiales</taxon>
        <taxon>Nocardiopsidaceae</taxon>
        <taxon>Nocardiopsis</taxon>
    </lineage>
</organism>
<evidence type="ECO:0000313" key="1">
    <source>
        <dbReference type="EMBL" id="USY17908.1"/>
    </source>
</evidence>
<dbReference type="RefSeq" id="WP_254417398.1">
    <property type="nucleotide sequence ID" value="NZ_BAAAJB010000011.1"/>
</dbReference>
<proteinExistence type="predicted"/>
<name>A0ABY5D476_9ACTN</name>
<reference evidence="1" key="1">
    <citation type="submission" date="2022-06" db="EMBL/GenBank/DDBJ databases">
        <authorList>
            <person name="Ping M."/>
        </authorList>
    </citation>
    <scope>NUCLEOTIDE SEQUENCE</scope>
    <source>
        <strain evidence="1">JCM11759T</strain>
    </source>
</reference>